<feature type="transmembrane region" description="Helical" evidence="1">
    <location>
        <begin position="12"/>
        <end position="32"/>
    </location>
</feature>
<accession>A0A212LPB6</accession>
<gene>
    <name evidence="2" type="ORF">KL86PLE_90369</name>
</gene>
<evidence type="ECO:0000256" key="1">
    <source>
        <dbReference type="SAM" id="Phobius"/>
    </source>
</evidence>
<sequence>MYTAFSEAHRGLAMLACLTTVLWAALALLPTLRHRPAPRLWRPFYIAAMATTGLSGITGLVIVWMGGWLPFVFPWLGLIAIALHGVAGVRGRKALAIGAGGPLATAVTIQIVTLIVIYGLMTVKPF</sequence>
<organism evidence="2">
    <name type="scientific">uncultured Pleomorphomonas sp</name>
    <dbReference type="NCBI Taxonomy" id="442121"/>
    <lineage>
        <taxon>Bacteria</taxon>
        <taxon>Pseudomonadati</taxon>
        <taxon>Pseudomonadota</taxon>
        <taxon>Alphaproteobacteria</taxon>
        <taxon>Hyphomicrobiales</taxon>
        <taxon>Pleomorphomonadaceae</taxon>
        <taxon>Pleomorphomonas</taxon>
        <taxon>environmental samples</taxon>
    </lineage>
</organism>
<keyword evidence="1" id="KW-0812">Transmembrane</keyword>
<feature type="transmembrane region" description="Helical" evidence="1">
    <location>
        <begin position="101"/>
        <end position="121"/>
    </location>
</feature>
<proteinExistence type="predicted"/>
<feature type="transmembrane region" description="Helical" evidence="1">
    <location>
        <begin position="71"/>
        <end position="89"/>
    </location>
</feature>
<protein>
    <submittedName>
        <fullName evidence="2">Uncharacterized protein</fullName>
    </submittedName>
</protein>
<evidence type="ECO:0000313" key="2">
    <source>
        <dbReference type="EMBL" id="SCM79372.1"/>
    </source>
</evidence>
<feature type="transmembrane region" description="Helical" evidence="1">
    <location>
        <begin position="44"/>
        <end position="65"/>
    </location>
</feature>
<name>A0A212LPB6_9HYPH</name>
<reference evidence="2" key="1">
    <citation type="submission" date="2016-08" db="EMBL/GenBank/DDBJ databases">
        <authorList>
            <person name="Seilhamer J.J."/>
        </authorList>
    </citation>
    <scope>NUCLEOTIDE SEQUENCE</scope>
    <source>
        <strain evidence="2">86</strain>
    </source>
</reference>
<keyword evidence="1" id="KW-1133">Transmembrane helix</keyword>
<dbReference type="EMBL" id="FMJD01000013">
    <property type="protein sequence ID" value="SCM79372.1"/>
    <property type="molecule type" value="Genomic_DNA"/>
</dbReference>
<keyword evidence="1" id="KW-0472">Membrane</keyword>
<dbReference type="RefSeq" id="WP_133121915.1">
    <property type="nucleotide sequence ID" value="NZ_LT608334.1"/>
</dbReference>
<dbReference type="AlphaFoldDB" id="A0A212LPB6"/>